<comment type="caution">
    <text evidence="2">The sequence shown here is derived from an EMBL/GenBank/DDBJ whole genome shotgun (WGS) entry which is preliminary data.</text>
</comment>
<keyword evidence="1" id="KW-0472">Membrane</keyword>
<gene>
    <name evidence="2" type="ORF">GCM10025790_13800</name>
</gene>
<keyword evidence="3" id="KW-1185">Reference proteome</keyword>
<feature type="transmembrane region" description="Helical" evidence="1">
    <location>
        <begin position="47"/>
        <end position="68"/>
    </location>
</feature>
<organism evidence="2 3">
    <name type="scientific">Nesterenkonia rhizosphaerae</name>
    <dbReference type="NCBI Taxonomy" id="1348272"/>
    <lineage>
        <taxon>Bacteria</taxon>
        <taxon>Bacillati</taxon>
        <taxon>Actinomycetota</taxon>
        <taxon>Actinomycetes</taxon>
        <taxon>Micrococcales</taxon>
        <taxon>Micrococcaceae</taxon>
        <taxon>Nesterenkonia</taxon>
    </lineage>
</organism>
<accession>A0ABP9FVH6</accession>
<dbReference type="EMBL" id="BAABLW010000007">
    <property type="protein sequence ID" value="GAA4919183.1"/>
    <property type="molecule type" value="Genomic_DNA"/>
</dbReference>
<proteinExistence type="predicted"/>
<evidence type="ECO:0000313" key="2">
    <source>
        <dbReference type="EMBL" id="GAA4919183.1"/>
    </source>
</evidence>
<feature type="transmembrane region" description="Helical" evidence="1">
    <location>
        <begin position="118"/>
        <end position="145"/>
    </location>
</feature>
<protein>
    <recommendedName>
        <fullName evidence="4">DUF624 domain-containing protein</fullName>
    </recommendedName>
</protein>
<reference evidence="3" key="1">
    <citation type="journal article" date="2019" name="Int. J. Syst. Evol. Microbiol.">
        <title>The Global Catalogue of Microorganisms (GCM) 10K type strain sequencing project: providing services to taxonomists for standard genome sequencing and annotation.</title>
        <authorList>
            <consortium name="The Broad Institute Genomics Platform"/>
            <consortium name="The Broad Institute Genome Sequencing Center for Infectious Disease"/>
            <person name="Wu L."/>
            <person name="Ma J."/>
        </authorList>
    </citation>
    <scope>NUCLEOTIDE SEQUENCE [LARGE SCALE GENOMIC DNA]</scope>
    <source>
        <strain evidence="3">JCM 19129</strain>
    </source>
</reference>
<sequence length="226" mass="24115">MNPEREGPLTKLTNFVYRLLVIEAAFVLAVLPALLGIFFLEQDPSNIPLYAFFALFFGPAITAGVYAWRADHDLVPWLRFWKGWADSLGQSLTVWTPAVVLAALAAFNAAFAQVEFGFILGGAVVAAAGGILAIALLVIIGHFSFRTRDLFTVAMYGTASAPVAALGIISLCILAGAIVVVFSDWVAVLMASLLLLLLGRTALPMMVQIQQGLVTKDGSQRTASLS</sequence>
<dbReference type="Proteomes" id="UP001500368">
    <property type="component" value="Unassembled WGS sequence"/>
</dbReference>
<feature type="transmembrane region" description="Helical" evidence="1">
    <location>
        <begin position="15"/>
        <end position="40"/>
    </location>
</feature>
<dbReference type="RefSeq" id="WP_345477333.1">
    <property type="nucleotide sequence ID" value="NZ_BAABLW010000007.1"/>
</dbReference>
<keyword evidence="1" id="KW-1133">Transmembrane helix</keyword>
<feature type="transmembrane region" description="Helical" evidence="1">
    <location>
        <begin position="88"/>
        <end position="111"/>
    </location>
</feature>
<evidence type="ECO:0008006" key="4">
    <source>
        <dbReference type="Google" id="ProtNLM"/>
    </source>
</evidence>
<name>A0ABP9FVH6_9MICC</name>
<evidence type="ECO:0000313" key="3">
    <source>
        <dbReference type="Proteomes" id="UP001500368"/>
    </source>
</evidence>
<keyword evidence="1" id="KW-0812">Transmembrane</keyword>
<evidence type="ECO:0000256" key="1">
    <source>
        <dbReference type="SAM" id="Phobius"/>
    </source>
</evidence>
<feature type="transmembrane region" description="Helical" evidence="1">
    <location>
        <begin position="165"/>
        <end position="198"/>
    </location>
</feature>